<evidence type="ECO:0000313" key="4">
    <source>
        <dbReference type="EMBL" id="QDT14916.1"/>
    </source>
</evidence>
<gene>
    <name evidence="4" type="primary">yjcF</name>
    <name evidence="4" type="ORF">CA12_09960</name>
</gene>
<dbReference type="CDD" id="cd04301">
    <property type="entry name" value="NAT_SF"/>
    <property type="match status" value="1"/>
</dbReference>
<dbReference type="PANTHER" id="PTHR43877">
    <property type="entry name" value="AMINOALKYLPHOSPHONATE N-ACETYLTRANSFERASE-RELATED-RELATED"/>
    <property type="match status" value="1"/>
</dbReference>
<accession>A0A517P6D0</accession>
<dbReference type="Proteomes" id="UP000318741">
    <property type="component" value="Chromosome"/>
</dbReference>
<sequence length="288" mass="31953">MRLAAEYHAEQWWGGSENSNRAAGAVSMETKLRLGLQVALNGWIGDETRLVTAAWTRETVSIIVYTHGEIAAELAEDLREEVAQCLVPTLDPQYSGTPVVNVAFVRLDDPQPIPVKGIVIFSRRGVSLLDDVPPHFREIPFGSAEYRQEYELRDEVLRRPLGHRLADDDLSGEAEQLHFGLFDAESLLACVVAVPLAPGDVKLRQMAVRPDAHGQGLGRRLMEAVEQELTGRGVSRVTLHARATAVGFYEKLGYRRVGEEFVEVTIPHFKMQKDLTRKDCPPTAPAHA</sequence>
<reference evidence="4 5" key="1">
    <citation type="submission" date="2019-02" db="EMBL/GenBank/DDBJ databases">
        <title>Deep-cultivation of Planctomycetes and their phenomic and genomic characterization uncovers novel biology.</title>
        <authorList>
            <person name="Wiegand S."/>
            <person name="Jogler M."/>
            <person name="Boedeker C."/>
            <person name="Pinto D."/>
            <person name="Vollmers J."/>
            <person name="Rivas-Marin E."/>
            <person name="Kohn T."/>
            <person name="Peeters S.H."/>
            <person name="Heuer A."/>
            <person name="Rast P."/>
            <person name="Oberbeckmann S."/>
            <person name="Bunk B."/>
            <person name="Jeske O."/>
            <person name="Meyerdierks A."/>
            <person name="Storesund J.E."/>
            <person name="Kallscheuer N."/>
            <person name="Luecker S."/>
            <person name="Lage O.M."/>
            <person name="Pohl T."/>
            <person name="Merkel B.J."/>
            <person name="Hornburger P."/>
            <person name="Mueller R.-W."/>
            <person name="Bruemmer F."/>
            <person name="Labrenz M."/>
            <person name="Spormann A.M."/>
            <person name="Op den Camp H."/>
            <person name="Overmann J."/>
            <person name="Amann R."/>
            <person name="Jetten M.S.M."/>
            <person name="Mascher T."/>
            <person name="Medema M.H."/>
            <person name="Devos D.P."/>
            <person name="Kaster A.-K."/>
            <person name="Ovreas L."/>
            <person name="Rohde M."/>
            <person name="Galperin M.Y."/>
            <person name="Jogler C."/>
        </authorList>
    </citation>
    <scope>NUCLEOTIDE SEQUENCE [LARGE SCALE GENOMIC DNA]</scope>
    <source>
        <strain evidence="4 5">CA12</strain>
    </source>
</reference>
<dbReference type="InterPro" id="IPR000182">
    <property type="entry name" value="GNAT_dom"/>
</dbReference>
<dbReference type="GO" id="GO:0016747">
    <property type="term" value="F:acyltransferase activity, transferring groups other than amino-acyl groups"/>
    <property type="evidence" value="ECO:0007669"/>
    <property type="project" value="InterPro"/>
</dbReference>
<dbReference type="AlphaFoldDB" id="A0A517P6D0"/>
<evidence type="ECO:0000256" key="2">
    <source>
        <dbReference type="ARBA" id="ARBA00023315"/>
    </source>
</evidence>
<dbReference type="PROSITE" id="PS51186">
    <property type="entry name" value="GNAT"/>
    <property type="match status" value="1"/>
</dbReference>
<dbReference type="Pfam" id="PF13673">
    <property type="entry name" value="Acetyltransf_10"/>
    <property type="match status" value="1"/>
</dbReference>
<dbReference type="EMBL" id="CP036265">
    <property type="protein sequence ID" value="QDT14916.1"/>
    <property type="molecule type" value="Genomic_DNA"/>
</dbReference>
<dbReference type="EC" id="2.3.1.-" evidence="4"/>
<dbReference type="SUPFAM" id="SSF55729">
    <property type="entry name" value="Acyl-CoA N-acyltransferases (Nat)"/>
    <property type="match status" value="1"/>
</dbReference>
<evidence type="ECO:0000313" key="5">
    <source>
        <dbReference type="Proteomes" id="UP000318741"/>
    </source>
</evidence>
<protein>
    <submittedName>
        <fullName evidence="4">Putative N-acetyltransferase YjcF</fullName>
        <ecNumber evidence="4">2.3.1.-</ecNumber>
    </submittedName>
</protein>
<dbReference type="Gene3D" id="3.40.630.30">
    <property type="match status" value="1"/>
</dbReference>
<feature type="domain" description="N-acetyltransferase" evidence="3">
    <location>
        <begin position="134"/>
        <end position="276"/>
    </location>
</feature>
<dbReference type="RefSeq" id="WP_207622147.1">
    <property type="nucleotide sequence ID" value="NZ_CP036265.1"/>
</dbReference>
<evidence type="ECO:0000256" key="1">
    <source>
        <dbReference type="ARBA" id="ARBA00022679"/>
    </source>
</evidence>
<dbReference type="PANTHER" id="PTHR43877:SF2">
    <property type="entry name" value="AMINOALKYLPHOSPHONATE N-ACETYLTRANSFERASE-RELATED"/>
    <property type="match status" value="1"/>
</dbReference>
<keyword evidence="2 4" id="KW-0012">Acyltransferase</keyword>
<dbReference type="InterPro" id="IPR016181">
    <property type="entry name" value="Acyl_CoA_acyltransferase"/>
</dbReference>
<proteinExistence type="predicted"/>
<name>A0A517P6D0_9PLAN</name>
<dbReference type="KEGG" id="acaf:CA12_09960"/>
<dbReference type="InterPro" id="IPR050832">
    <property type="entry name" value="Bact_Acetyltransf"/>
</dbReference>
<organism evidence="4 5">
    <name type="scientific">Alienimonas californiensis</name>
    <dbReference type="NCBI Taxonomy" id="2527989"/>
    <lineage>
        <taxon>Bacteria</taxon>
        <taxon>Pseudomonadati</taxon>
        <taxon>Planctomycetota</taxon>
        <taxon>Planctomycetia</taxon>
        <taxon>Planctomycetales</taxon>
        <taxon>Planctomycetaceae</taxon>
        <taxon>Alienimonas</taxon>
    </lineage>
</organism>
<keyword evidence="1 4" id="KW-0808">Transferase</keyword>
<evidence type="ECO:0000259" key="3">
    <source>
        <dbReference type="PROSITE" id="PS51186"/>
    </source>
</evidence>
<keyword evidence="5" id="KW-1185">Reference proteome</keyword>